<evidence type="ECO:0000259" key="1">
    <source>
        <dbReference type="Pfam" id="PF23658"/>
    </source>
</evidence>
<accession>A0A8H4U7Q1</accession>
<dbReference type="InterPro" id="IPR056186">
    <property type="entry name" value="PDZ_CPAF-rel"/>
</dbReference>
<evidence type="ECO:0000313" key="3">
    <source>
        <dbReference type="Proteomes" id="UP000635477"/>
    </source>
</evidence>
<feature type="non-terminal residue" evidence="2">
    <location>
        <position position="1"/>
    </location>
</feature>
<dbReference type="Proteomes" id="UP000635477">
    <property type="component" value="Unassembled WGS sequence"/>
</dbReference>
<keyword evidence="3" id="KW-1185">Reference proteome</keyword>
<comment type="caution">
    <text evidence="2">The sequence shown here is derived from an EMBL/GenBank/DDBJ whole genome shotgun (WGS) entry which is preliminary data.</text>
</comment>
<reference evidence="2" key="2">
    <citation type="submission" date="2020-05" db="EMBL/GenBank/DDBJ databases">
        <authorList>
            <person name="Kim H.-S."/>
            <person name="Proctor R.H."/>
            <person name="Brown D.W."/>
        </authorList>
    </citation>
    <scope>NUCLEOTIDE SEQUENCE</scope>
    <source>
        <strain evidence="2">NRRL 22465</strain>
    </source>
</reference>
<evidence type="ECO:0000313" key="2">
    <source>
        <dbReference type="EMBL" id="KAF4971321.1"/>
    </source>
</evidence>
<sequence>MAILEAPELYSFTDSLFINSTKLKVSPIKSINGKDAAEYMAGVADTLSYQDPDARYNTLFYNLAGVDAGLDMPFGAFAYNSGMYPGSYITTIELRNGSSLELKTIAKLNYVDWDAKDGKGAFDLGLALRLHLPRNPALLDTPNQIMGGVRDSQSIGFANIFGWVQQAGQMLSAAVNPDGSSDFVTGEELARLNKT</sequence>
<dbReference type="InterPro" id="IPR052766">
    <property type="entry name" value="S41A_metabolite_peptidase"/>
</dbReference>
<feature type="domain" description="CPAF-like PDZ" evidence="1">
    <location>
        <begin position="5"/>
        <end position="109"/>
    </location>
</feature>
<protein>
    <recommendedName>
        <fullName evidence="1">CPAF-like PDZ domain-containing protein</fullName>
    </recommendedName>
</protein>
<gene>
    <name evidence="2" type="ORF">FZEAL_9880</name>
</gene>
<dbReference type="OrthoDB" id="27214at2759"/>
<reference evidence="2" key="1">
    <citation type="journal article" date="2020" name="BMC Genomics">
        <title>Correction to: Identification and distribution of gene clusters required for synthesis of sphingolipid metabolism inhibitors in diverse species of the filamentous fungus Fusarium.</title>
        <authorList>
            <person name="Kim H.S."/>
            <person name="Lohmar J.M."/>
            <person name="Busman M."/>
            <person name="Brown D.W."/>
            <person name="Naumann T.A."/>
            <person name="Divon H.H."/>
            <person name="Lysoe E."/>
            <person name="Uhlig S."/>
            <person name="Proctor R.H."/>
        </authorList>
    </citation>
    <scope>NUCLEOTIDE SEQUENCE</scope>
    <source>
        <strain evidence="2">NRRL 22465</strain>
    </source>
</reference>
<dbReference type="Pfam" id="PF23658">
    <property type="entry name" value="PDZ_CPAF_rel"/>
    <property type="match status" value="1"/>
</dbReference>
<proteinExistence type="predicted"/>
<organism evidence="2 3">
    <name type="scientific">Fusarium zealandicum</name>
    <dbReference type="NCBI Taxonomy" id="1053134"/>
    <lineage>
        <taxon>Eukaryota</taxon>
        <taxon>Fungi</taxon>
        <taxon>Dikarya</taxon>
        <taxon>Ascomycota</taxon>
        <taxon>Pezizomycotina</taxon>
        <taxon>Sordariomycetes</taxon>
        <taxon>Hypocreomycetidae</taxon>
        <taxon>Hypocreales</taxon>
        <taxon>Nectriaceae</taxon>
        <taxon>Fusarium</taxon>
        <taxon>Fusarium staphyleae species complex</taxon>
    </lineage>
</organism>
<name>A0A8H4U7Q1_9HYPO</name>
<dbReference type="PANTHER" id="PTHR37049:SF4">
    <property type="entry name" value="RHODANESE DOMAIN-CONTAINING PROTEIN"/>
    <property type="match status" value="1"/>
</dbReference>
<dbReference type="AlphaFoldDB" id="A0A8H4U7Q1"/>
<dbReference type="EMBL" id="JABEYC010000974">
    <property type="protein sequence ID" value="KAF4971321.1"/>
    <property type="molecule type" value="Genomic_DNA"/>
</dbReference>
<dbReference type="PANTHER" id="PTHR37049">
    <property type="entry name" value="PEPTIDASE S41 FAMILY PROTEIN"/>
    <property type="match status" value="1"/>
</dbReference>